<protein>
    <submittedName>
        <fullName evidence="1">Uncharacterized protein</fullName>
    </submittedName>
</protein>
<evidence type="ECO:0000313" key="1">
    <source>
        <dbReference type="EMBL" id="GAA3770324.1"/>
    </source>
</evidence>
<dbReference type="Proteomes" id="UP001500540">
    <property type="component" value="Unassembled WGS sequence"/>
</dbReference>
<keyword evidence="2" id="KW-1185">Reference proteome</keyword>
<evidence type="ECO:0000313" key="2">
    <source>
        <dbReference type="Proteomes" id="UP001500540"/>
    </source>
</evidence>
<organism evidence="1 2">
    <name type="scientific">Microbacterium kribbense</name>
    <dbReference type="NCBI Taxonomy" id="433645"/>
    <lineage>
        <taxon>Bacteria</taxon>
        <taxon>Bacillati</taxon>
        <taxon>Actinomycetota</taxon>
        <taxon>Actinomycetes</taxon>
        <taxon>Micrococcales</taxon>
        <taxon>Microbacteriaceae</taxon>
        <taxon>Microbacterium</taxon>
    </lineage>
</organism>
<reference evidence="2" key="1">
    <citation type="journal article" date="2019" name="Int. J. Syst. Evol. Microbiol.">
        <title>The Global Catalogue of Microorganisms (GCM) 10K type strain sequencing project: providing services to taxonomists for standard genome sequencing and annotation.</title>
        <authorList>
            <consortium name="The Broad Institute Genomics Platform"/>
            <consortium name="The Broad Institute Genome Sequencing Center for Infectious Disease"/>
            <person name="Wu L."/>
            <person name="Ma J."/>
        </authorList>
    </citation>
    <scope>NUCLEOTIDE SEQUENCE [LARGE SCALE GENOMIC DNA]</scope>
    <source>
        <strain evidence="2">JCM 16950</strain>
    </source>
</reference>
<name>A0ABP7GPP3_9MICO</name>
<sequence length="75" mass="8552">MTAMTTRAVPTRQWFAPPTFTERMLLAAAGALEASARRRMLRRRALVERVAAGGLDPVQQRGRYAIDAYRRLHLR</sequence>
<accession>A0ABP7GPP3</accession>
<gene>
    <name evidence="1" type="ORF">GCM10022240_23260</name>
</gene>
<dbReference type="EMBL" id="BAABAF010000008">
    <property type="protein sequence ID" value="GAA3770324.1"/>
    <property type="molecule type" value="Genomic_DNA"/>
</dbReference>
<comment type="caution">
    <text evidence="1">The sequence shown here is derived from an EMBL/GenBank/DDBJ whole genome shotgun (WGS) entry which is preliminary data.</text>
</comment>
<proteinExistence type="predicted"/>
<dbReference type="RefSeq" id="WP_344783776.1">
    <property type="nucleotide sequence ID" value="NZ_BAABAF010000008.1"/>
</dbReference>